<keyword evidence="6" id="KW-0863">Zinc-finger</keyword>
<dbReference type="Pfam" id="PF07503">
    <property type="entry name" value="zf-HYPF"/>
    <property type="match status" value="2"/>
</dbReference>
<dbReference type="SUPFAM" id="SSF55821">
    <property type="entry name" value="YrdC/RibB"/>
    <property type="match status" value="1"/>
</dbReference>
<evidence type="ECO:0000256" key="7">
    <source>
        <dbReference type="ARBA" id="ARBA00022833"/>
    </source>
</evidence>
<keyword evidence="5" id="KW-0479">Metal-binding</keyword>
<organism evidence="14 15">
    <name type="scientific">Bacillus solimangrovi</name>
    <dbReference type="NCBI Taxonomy" id="1305675"/>
    <lineage>
        <taxon>Bacteria</taxon>
        <taxon>Bacillati</taxon>
        <taxon>Bacillota</taxon>
        <taxon>Bacilli</taxon>
        <taxon>Bacillales</taxon>
        <taxon>Bacillaceae</taxon>
        <taxon>Bacillus</taxon>
    </lineage>
</organism>
<evidence type="ECO:0000259" key="13">
    <source>
        <dbReference type="PROSITE" id="PS51163"/>
    </source>
</evidence>
<evidence type="ECO:0000256" key="6">
    <source>
        <dbReference type="ARBA" id="ARBA00022771"/>
    </source>
</evidence>
<evidence type="ECO:0000256" key="4">
    <source>
        <dbReference type="ARBA" id="ARBA00022598"/>
    </source>
</evidence>
<keyword evidence="14" id="KW-0808">Transferase</keyword>
<feature type="domain" description="YrdC-like" evidence="13">
    <location>
        <begin position="202"/>
        <end position="387"/>
    </location>
</feature>
<feature type="domain" description="Acylphosphatase-like" evidence="12">
    <location>
        <begin position="4"/>
        <end position="91"/>
    </location>
</feature>
<dbReference type="GO" id="GO:0008270">
    <property type="term" value="F:zinc ion binding"/>
    <property type="evidence" value="ECO:0007669"/>
    <property type="project" value="UniProtKB-KW"/>
</dbReference>
<dbReference type="PROSITE" id="PS51163">
    <property type="entry name" value="YRDC"/>
    <property type="match status" value="1"/>
</dbReference>
<comment type="similarity">
    <text evidence="3 10">Belongs to the carbamoyltransferase HypF family.</text>
</comment>
<dbReference type="InterPro" id="IPR055128">
    <property type="entry name" value="HypF_C_2"/>
</dbReference>
<evidence type="ECO:0000256" key="11">
    <source>
        <dbReference type="PROSITE-ProRule" id="PRU00520"/>
    </source>
</evidence>
<comment type="catalytic activity">
    <reaction evidence="9">
        <text>C-terminal L-cysteinyl-[HypE protein] + carbamoyl phosphate + ATP + H2O = C-terminal S-carboxamide-L-cysteinyl-[HypE protein] + AMP + phosphate + diphosphate + H(+)</text>
        <dbReference type="Rhea" id="RHEA:55636"/>
        <dbReference type="Rhea" id="RHEA-COMP:14247"/>
        <dbReference type="Rhea" id="RHEA-COMP:14392"/>
        <dbReference type="ChEBI" id="CHEBI:15377"/>
        <dbReference type="ChEBI" id="CHEBI:15378"/>
        <dbReference type="ChEBI" id="CHEBI:30616"/>
        <dbReference type="ChEBI" id="CHEBI:33019"/>
        <dbReference type="ChEBI" id="CHEBI:43474"/>
        <dbReference type="ChEBI" id="CHEBI:58228"/>
        <dbReference type="ChEBI" id="CHEBI:76913"/>
        <dbReference type="ChEBI" id="CHEBI:139126"/>
        <dbReference type="ChEBI" id="CHEBI:456215"/>
    </reaction>
</comment>
<dbReference type="GO" id="GO:0016874">
    <property type="term" value="F:ligase activity"/>
    <property type="evidence" value="ECO:0007669"/>
    <property type="project" value="UniProtKB-UniRule"/>
</dbReference>
<dbReference type="Pfam" id="PF17788">
    <property type="entry name" value="HypF_C"/>
    <property type="match status" value="1"/>
</dbReference>
<dbReference type="InterPro" id="IPR051060">
    <property type="entry name" value="Carbamoyltrans_HypF-like"/>
</dbReference>
<dbReference type="Pfam" id="PF00708">
    <property type="entry name" value="Acylphosphatase"/>
    <property type="match status" value="1"/>
</dbReference>
<comment type="similarity">
    <text evidence="2">Belongs to the acylphosphatase family.</text>
</comment>
<dbReference type="GO" id="GO:0016743">
    <property type="term" value="F:carboxyl- or carbamoyltransferase activity"/>
    <property type="evidence" value="ECO:0007669"/>
    <property type="project" value="UniProtKB-UniRule"/>
</dbReference>
<comment type="pathway">
    <text evidence="1">Protein modification; [NiFe] hydrogenase maturation.</text>
</comment>
<dbReference type="InterPro" id="IPR017945">
    <property type="entry name" value="DHBP_synth_RibB-like_a/b_dom"/>
</dbReference>
<dbReference type="OrthoDB" id="9808093at2"/>
<reference evidence="14 15" key="1">
    <citation type="submission" date="2016-08" db="EMBL/GenBank/DDBJ databases">
        <title>Genome of Bacillus solimangrovi GH2-4.</title>
        <authorList>
            <person name="Lim S."/>
            <person name="Kim B.-C."/>
        </authorList>
    </citation>
    <scope>NUCLEOTIDE SEQUENCE [LARGE SCALE GENOMIC DNA]</scope>
    <source>
        <strain evidence="14 15">GH2-4</strain>
    </source>
</reference>
<dbReference type="PIRSF" id="PIRSF006256">
    <property type="entry name" value="CMPcnvr_hdrg_mat"/>
    <property type="match status" value="1"/>
</dbReference>
<evidence type="ECO:0000313" key="15">
    <source>
        <dbReference type="Proteomes" id="UP000095209"/>
    </source>
</evidence>
<dbReference type="PANTHER" id="PTHR42959:SF1">
    <property type="entry name" value="CARBAMOYLTRANSFERASE HYPF"/>
    <property type="match status" value="1"/>
</dbReference>
<dbReference type="Pfam" id="PF22521">
    <property type="entry name" value="HypF_C_2"/>
    <property type="match status" value="1"/>
</dbReference>
<keyword evidence="7" id="KW-0862">Zinc</keyword>
<feature type="active site" evidence="11">
    <location>
        <position position="19"/>
    </location>
</feature>
<comment type="catalytic activity">
    <reaction evidence="8 11">
        <text>an acyl phosphate + H2O = a carboxylate + phosphate + H(+)</text>
        <dbReference type="Rhea" id="RHEA:14965"/>
        <dbReference type="ChEBI" id="CHEBI:15377"/>
        <dbReference type="ChEBI" id="CHEBI:15378"/>
        <dbReference type="ChEBI" id="CHEBI:29067"/>
        <dbReference type="ChEBI" id="CHEBI:43474"/>
        <dbReference type="ChEBI" id="CHEBI:59918"/>
        <dbReference type="EC" id="3.6.1.7"/>
    </reaction>
</comment>
<dbReference type="SUPFAM" id="SSF54975">
    <property type="entry name" value="Acylphosphatase/BLUF domain-like"/>
    <property type="match status" value="1"/>
</dbReference>
<dbReference type="Proteomes" id="UP000095209">
    <property type="component" value="Unassembled WGS sequence"/>
</dbReference>
<dbReference type="InterPro" id="IPR041440">
    <property type="entry name" value="HypF_C"/>
</dbReference>
<evidence type="ECO:0000256" key="2">
    <source>
        <dbReference type="ARBA" id="ARBA00005614"/>
    </source>
</evidence>
<evidence type="ECO:0000259" key="12">
    <source>
        <dbReference type="PROSITE" id="PS51160"/>
    </source>
</evidence>
<evidence type="ECO:0000256" key="9">
    <source>
        <dbReference type="ARBA" id="ARBA00048220"/>
    </source>
</evidence>
<dbReference type="InterPro" id="IPR006070">
    <property type="entry name" value="Sua5-like_dom"/>
</dbReference>
<dbReference type="Pfam" id="PF01300">
    <property type="entry name" value="Sua5_yciO_yrdC"/>
    <property type="match status" value="1"/>
</dbReference>
<evidence type="ECO:0000256" key="8">
    <source>
        <dbReference type="ARBA" id="ARBA00047645"/>
    </source>
</evidence>
<feature type="active site" evidence="11">
    <location>
        <position position="37"/>
    </location>
</feature>
<evidence type="ECO:0000256" key="1">
    <source>
        <dbReference type="ARBA" id="ARBA00004711"/>
    </source>
</evidence>
<dbReference type="PROSITE" id="PS51160">
    <property type="entry name" value="ACYLPHOSPHATASE_3"/>
    <property type="match status" value="1"/>
</dbReference>
<comment type="caution">
    <text evidence="14">The sequence shown here is derived from an EMBL/GenBank/DDBJ whole genome shotgun (WGS) entry which is preliminary data.</text>
</comment>
<dbReference type="InterPro" id="IPR001792">
    <property type="entry name" value="Acylphosphatase-like_dom"/>
</dbReference>
<dbReference type="GO" id="GO:0051604">
    <property type="term" value="P:protein maturation"/>
    <property type="evidence" value="ECO:0007669"/>
    <property type="project" value="TreeGrafter"/>
</dbReference>
<dbReference type="STRING" id="1305675.BFG57_02110"/>
<dbReference type="UniPathway" id="UPA00335"/>
<dbReference type="InterPro" id="IPR004421">
    <property type="entry name" value="Carbamoyltransferase_HypF"/>
</dbReference>
<keyword evidence="15" id="KW-1185">Reference proteome</keyword>
<dbReference type="Gene3D" id="3.30.420.360">
    <property type="match status" value="1"/>
</dbReference>
<dbReference type="Gene3D" id="3.30.110.120">
    <property type="match status" value="1"/>
</dbReference>
<sequence>MSTTKCITIRGRVQGVGFRPYVFQCAKDLGIVGNVQNNKDGVRIIAQASERLMDVFINQLHEKKPHAARIDFFEVKDVSNQHNFFDFTIEPSEAQGDSNLIVPIETAICQVCLEELNDPTNHRYQYPFINCTQCGPRYTIIDSLPYDRPRTSMQQFKMCEKCEAEYKDTMNRRHHAQPISCHKCGPNLRLIKMDGTIRAEKEAAITEVRRLIDQGKVVAIKGLGGYHLVCDATNPTVVNELRVRKHRPSRPLACMVRSLKVAKQLCIVSEDDEQLLSSSEAPIVILPLRESTSIMEVAPNYRSLGIMLPYTPLHYLIFNGMQTDVLVMTSANISGLPMISTEEDALSKLQEVSDAILSDDRPILQSIDDSVMCTDVSYPTFLRRGRGYAPEPISVHVDVDGILALGSDQKNTYAIGRNKQIFLSKHIGEITGVDMVDYLQEDYERTQQLFSVQHRIAVIDKHPNYHIREWADNLQVPIFEVQHHHAHHVACMTENNLTEPCLGIILDGTGYGDDGNIWGFEVLYGNACGVERLAHLRYSPLPGGEKAIKEPWRNAVAMLIHQLEDGKDIANQIFSNKKFEIDIIEKMINKKLNSPLVGTCGRLFDAISSILGICHITSYEGEAAILLSEQLKAIHIKNDNAKPFTYELCRINELIEIDFSQMLREIVEDYLSGVSIDEIIVRFHETVVSAIITAVLEVVKVNQIYTNKVVLSGGSFHNVKLSHDIQRMLTVHKFDVYKHHRVPCGDGGLAIGQLMIAKAAL</sequence>
<dbReference type="GO" id="GO:0003998">
    <property type="term" value="F:acylphosphatase activity"/>
    <property type="evidence" value="ECO:0007669"/>
    <property type="project" value="UniProtKB-EC"/>
</dbReference>
<dbReference type="Gene3D" id="3.90.870.50">
    <property type="match status" value="1"/>
</dbReference>
<dbReference type="NCBIfam" id="TIGR00143">
    <property type="entry name" value="hypF"/>
    <property type="match status" value="1"/>
</dbReference>
<gene>
    <name evidence="14" type="ORF">BFG57_02110</name>
</gene>
<dbReference type="EMBL" id="MJEH01000022">
    <property type="protein sequence ID" value="OEH92810.1"/>
    <property type="molecule type" value="Genomic_DNA"/>
</dbReference>
<dbReference type="SUPFAM" id="SSF53067">
    <property type="entry name" value="Actin-like ATPase domain"/>
    <property type="match status" value="1"/>
</dbReference>
<evidence type="ECO:0000313" key="14">
    <source>
        <dbReference type="EMBL" id="OEH92810.1"/>
    </source>
</evidence>
<evidence type="ECO:0000256" key="3">
    <source>
        <dbReference type="ARBA" id="ARBA00008097"/>
    </source>
</evidence>
<dbReference type="InterPro" id="IPR036046">
    <property type="entry name" value="Acylphosphatase-like_dom_sf"/>
</dbReference>
<dbReference type="InterPro" id="IPR017968">
    <property type="entry name" value="Acylphosphatase_CS"/>
</dbReference>
<accession>A0A1E5LFG9</accession>
<dbReference type="InterPro" id="IPR011125">
    <property type="entry name" value="Znf_HypF"/>
</dbReference>
<proteinExistence type="inferred from homology"/>
<dbReference type="Gene3D" id="3.30.420.40">
    <property type="match status" value="1"/>
</dbReference>
<dbReference type="EC" id="6.2.-.-" evidence="10"/>
<evidence type="ECO:0000256" key="10">
    <source>
        <dbReference type="PIRNR" id="PIRNR006256"/>
    </source>
</evidence>
<keyword evidence="11" id="KW-0378">Hydrolase</keyword>
<dbReference type="PROSITE" id="PS00150">
    <property type="entry name" value="ACYLPHOSPHATASE_1"/>
    <property type="match status" value="1"/>
</dbReference>
<dbReference type="RefSeq" id="WP_069717252.1">
    <property type="nucleotide sequence ID" value="NZ_MJEH01000022.1"/>
</dbReference>
<keyword evidence="4" id="KW-0436">Ligase</keyword>
<name>A0A1E5LFG9_9BACI</name>
<dbReference type="AlphaFoldDB" id="A0A1E5LFG9"/>
<dbReference type="PANTHER" id="PTHR42959">
    <property type="entry name" value="CARBAMOYLTRANSFERASE"/>
    <property type="match status" value="1"/>
</dbReference>
<evidence type="ECO:0000256" key="5">
    <source>
        <dbReference type="ARBA" id="ARBA00022723"/>
    </source>
</evidence>
<dbReference type="GO" id="GO:0003725">
    <property type="term" value="F:double-stranded RNA binding"/>
    <property type="evidence" value="ECO:0007669"/>
    <property type="project" value="InterPro"/>
</dbReference>
<protein>
    <recommendedName>
        <fullName evidence="10">Carbamoyltransferase</fullName>
        <ecNumber evidence="10">6.2.-.-</ecNumber>
    </recommendedName>
</protein>
<dbReference type="InterPro" id="IPR043129">
    <property type="entry name" value="ATPase_NBD"/>
</dbReference>